<evidence type="ECO:0000313" key="4">
    <source>
        <dbReference type="Proteomes" id="UP000050378"/>
    </source>
</evidence>
<keyword evidence="2" id="KW-0812">Transmembrane</keyword>
<keyword evidence="2" id="KW-1133">Transmembrane helix</keyword>
<comment type="caution">
    <text evidence="3">The sequence shown here is derived from an EMBL/GenBank/DDBJ whole genome shotgun (WGS) entry which is preliminary data.</text>
</comment>
<dbReference type="PATRIC" id="fig|570156.3.peg.1453"/>
<evidence type="ECO:0000256" key="1">
    <source>
        <dbReference type="SAM" id="Coils"/>
    </source>
</evidence>
<feature type="transmembrane region" description="Helical" evidence="2">
    <location>
        <begin position="101"/>
        <end position="124"/>
    </location>
</feature>
<accession>A0A0N8HJR0</accession>
<keyword evidence="2" id="KW-0472">Membrane</keyword>
<feature type="coiled-coil region" evidence="1">
    <location>
        <begin position="281"/>
        <end position="308"/>
    </location>
</feature>
<protein>
    <submittedName>
        <fullName evidence="3">Uncharacterized protein</fullName>
    </submittedName>
</protein>
<feature type="transmembrane region" description="Helical" evidence="2">
    <location>
        <begin position="335"/>
        <end position="357"/>
    </location>
</feature>
<keyword evidence="1" id="KW-0175">Coiled coil</keyword>
<dbReference type="STRING" id="570156.AOG27_17645"/>
<dbReference type="OrthoDB" id="6288128at2"/>
<reference evidence="3 4" key="1">
    <citation type="submission" date="2015-09" db="EMBL/GenBank/DDBJ databases">
        <title>Draft Genome Sequence of Pseudoalteromonas lipolytica UCD-48B.</title>
        <authorList>
            <person name="Krusor M."/>
            <person name="Coil D.A."/>
            <person name="Lang J.M."/>
            <person name="Eisen J.A."/>
            <person name="Alexiev A."/>
        </authorList>
    </citation>
    <scope>NUCLEOTIDE SEQUENCE [LARGE SCALE GENOMIC DNA]</scope>
    <source>
        <strain evidence="3 4">UCD-48B</strain>
    </source>
</reference>
<gene>
    <name evidence="3" type="ORF">AOG27_17645</name>
</gene>
<dbReference type="AlphaFoldDB" id="A0A0N8HJR0"/>
<proteinExistence type="predicted"/>
<dbReference type="Proteomes" id="UP000050378">
    <property type="component" value="Unassembled WGS sequence"/>
</dbReference>
<feature type="transmembrane region" description="Helical" evidence="2">
    <location>
        <begin position="144"/>
        <end position="164"/>
    </location>
</feature>
<evidence type="ECO:0000313" key="3">
    <source>
        <dbReference type="EMBL" id="KPM81776.1"/>
    </source>
</evidence>
<evidence type="ECO:0000256" key="2">
    <source>
        <dbReference type="SAM" id="Phobius"/>
    </source>
</evidence>
<dbReference type="EMBL" id="LJTC01000013">
    <property type="protein sequence ID" value="KPM81776.1"/>
    <property type="molecule type" value="Genomic_DNA"/>
</dbReference>
<dbReference type="RefSeq" id="WP_054554314.1">
    <property type="nucleotide sequence ID" value="NZ_LJTC01000013.1"/>
</dbReference>
<sequence>MLTKQHIIKYLSLTILLLLCWLEHYNHFIMRFIDSALVQSTLVYASSRTVNAAISLLQSAEVGIGIASIQPAQLLDPVNDLAEYMSDAMRLAIGSLFLQRILYTISSGVIFSGVFTVSVVAYFICEWRNYLPNLRHKIMASLILIRFLVPAVVLTTGLVSQIFLDEQINQQSELVSEKVETVNSSANNTSALSAKLKAEVDSEKQTIFDKLSLLNEQQIKNHQQATELKVKLTEVDSQIEAIQATRSLSERLTFTELEQAKPLLDKKQQLTAQFNAVLNQQRQLNLDKDALNEQLENLNASLNQDQSSQVSKIIDTVTSGISNMVAAVEDLFIDFLNILSLLILKLLLMPLIFLYLFNKAFKAIWQRRFMDMVIQTKQLAVNR</sequence>
<organism evidence="3 4">
    <name type="scientific">Pseudoalteromonas lipolytica</name>
    <dbReference type="NCBI Taxonomy" id="570156"/>
    <lineage>
        <taxon>Bacteria</taxon>
        <taxon>Pseudomonadati</taxon>
        <taxon>Pseudomonadota</taxon>
        <taxon>Gammaproteobacteria</taxon>
        <taxon>Alteromonadales</taxon>
        <taxon>Pseudoalteromonadaceae</taxon>
        <taxon>Pseudoalteromonas</taxon>
    </lineage>
</organism>
<name>A0A0N8HJR0_9GAMM</name>